<feature type="compositionally biased region" description="Polar residues" evidence="1">
    <location>
        <begin position="1"/>
        <end position="13"/>
    </location>
</feature>
<dbReference type="RefSeq" id="XP_035659607.1">
    <property type="nucleotide sequence ID" value="XM_035803714.1"/>
</dbReference>
<evidence type="ECO:0000313" key="4">
    <source>
        <dbReference type="Proteomes" id="UP000001554"/>
    </source>
</evidence>
<dbReference type="Proteomes" id="UP000001554">
    <property type="component" value="Chromosome 17"/>
</dbReference>
<dbReference type="InParanoid" id="C3ZSR1"/>
<evidence type="ECO:0000313" key="3">
    <source>
        <dbReference type="EMBL" id="EEN44463.1"/>
    </source>
</evidence>
<gene>
    <name evidence="5" type="primary">LOC118404559</name>
    <name evidence="3" type="ORF">BRAFLDRAFT_63401</name>
</gene>
<dbReference type="Pfam" id="PF00531">
    <property type="entry name" value="Death"/>
    <property type="match status" value="1"/>
</dbReference>
<dbReference type="PROSITE" id="PS50017">
    <property type="entry name" value="DEATH_DOMAIN"/>
    <property type="match status" value="1"/>
</dbReference>
<dbReference type="OrthoDB" id="10053727at2759"/>
<dbReference type="InterPro" id="IPR011029">
    <property type="entry name" value="DEATH-like_dom_sf"/>
</dbReference>
<name>C3ZSR1_BRAFL</name>
<dbReference type="eggNOG" id="ENOG502T0AY">
    <property type="taxonomic scope" value="Eukaryota"/>
</dbReference>
<dbReference type="SUPFAM" id="SSF47986">
    <property type="entry name" value="DEATH domain"/>
    <property type="match status" value="1"/>
</dbReference>
<proteinExistence type="predicted"/>
<evidence type="ECO:0000313" key="5">
    <source>
        <dbReference type="RefSeq" id="XP_035659607.1"/>
    </source>
</evidence>
<feature type="region of interest" description="Disordered" evidence="1">
    <location>
        <begin position="1"/>
        <end position="85"/>
    </location>
</feature>
<reference evidence="3" key="1">
    <citation type="journal article" date="2008" name="Nature">
        <title>The amphioxus genome and the evolution of the chordate karyotype.</title>
        <authorList>
            <consortium name="US DOE Joint Genome Institute (JGI-PGF)"/>
            <person name="Putnam N.H."/>
            <person name="Butts T."/>
            <person name="Ferrier D.E.K."/>
            <person name="Furlong R.F."/>
            <person name="Hellsten U."/>
            <person name="Kawashima T."/>
            <person name="Robinson-Rechavi M."/>
            <person name="Shoguchi E."/>
            <person name="Terry A."/>
            <person name="Yu J.-K."/>
            <person name="Benito-Gutierrez E.L."/>
            <person name="Dubchak I."/>
            <person name="Garcia-Fernandez J."/>
            <person name="Gibson-Brown J.J."/>
            <person name="Grigoriev I.V."/>
            <person name="Horton A.C."/>
            <person name="de Jong P.J."/>
            <person name="Jurka J."/>
            <person name="Kapitonov V.V."/>
            <person name="Kohara Y."/>
            <person name="Kuroki Y."/>
            <person name="Lindquist E."/>
            <person name="Lucas S."/>
            <person name="Osoegawa K."/>
            <person name="Pennacchio L.A."/>
            <person name="Salamov A.A."/>
            <person name="Satou Y."/>
            <person name="Sauka-Spengler T."/>
            <person name="Schmutz J."/>
            <person name="Shin-I T."/>
            <person name="Toyoda A."/>
            <person name="Bronner-Fraser M."/>
            <person name="Fujiyama A."/>
            <person name="Holland L.Z."/>
            <person name="Holland P.W.H."/>
            <person name="Satoh N."/>
            <person name="Rokhsar D.S."/>
        </authorList>
    </citation>
    <scope>NUCLEOTIDE SEQUENCE [LARGE SCALE GENOMIC DNA]</scope>
    <source>
        <strain evidence="3">S238N-H82</strain>
        <tissue evidence="3">Testes</tissue>
    </source>
</reference>
<organism>
    <name type="scientific">Branchiostoma floridae</name>
    <name type="common">Florida lancelet</name>
    <name type="synonym">Amphioxus</name>
    <dbReference type="NCBI Taxonomy" id="7739"/>
    <lineage>
        <taxon>Eukaryota</taxon>
        <taxon>Metazoa</taxon>
        <taxon>Chordata</taxon>
        <taxon>Cephalochordata</taxon>
        <taxon>Leptocardii</taxon>
        <taxon>Amphioxiformes</taxon>
        <taxon>Branchiostomatidae</taxon>
        <taxon>Branchiostoma</taxon>
    </lineage>
</organism>
<protein>
    <submittedName>
        <fullName evidence="5">Uncharacterized protein LOC118404559</fullName>
    </submittedName>
</protein>
<accession>C3ZSR1</accession>
<feature type="region of interest" description="Disordered" evidence="1">
    <location>
        <begin position="112"/>
        <end position="215"/>
    </location>
</feature>
<keyword evidence="4" id="KW-1185">Reference proteome</keyword>
<dbReference type="GeneID" id="118404559"/>
<evidence type="ECO:0000256" key="1">
    <source>
        <dbReference type="SAM" id="MobiDB-lite"/>
    </source>
</evidence>
<dbReference type="CDD" id="cd01670">
    <property type="entry name" value="Death"/>
    <property type="match status" value="1"/>
</dbReference>
<dbReference type="EMBL" id="GG666674">
    <property type="protein sequence ID" value="EEN44463.1"/>
    <property type="molecule type" value="Genomic_DNA"/>
</dbReference>
<dbReference type="InterPro" id="IPR000488">
    <property type="entry name" value="Death_dom"/>
</dbReference>
<dbReference type="Gene3D" id="1.10.533.10">
    <property type="entry name" value="Death Domain, Fas"/>
    <property type="match status" value="1"/>
</dbReference>
<dbReference type="GO" id="GO:0007165">
    <property type="term" value="P:signal transduction"/>
    <property type="evidence" value="ECO:0007669"/>
    <property type="project" value="InterPro"/>
</dbReference>
<dbReference type="OMA" id="IDNCSAQ"/>
<dbReference type="KEGG" id="bfo:118404559"/>
<dbReference type="AlphaFoldDB" id="C3ZSR1"/>
<feature type="domain" description="Death" evidence="2">
    <location>
        <begin position="293"/>
        <end position="368"/>
    </location>
</feature>
<feature type="compositionally biased region" description="Basic and acidic residues" evidence="1">
    <location>
        <begin position="133"/>
        <end position="152"/>
    </location>
</feature>
<feature type="compositionally biased region" description="Basic and acidic residues" evidence="1">
    <location>
        <begin position="59"/>
        <end position="85"/>
    </location>
</feature>
<sequence length="368" mass="40442">MVSLKMTTPQQRVGQHENPAFNRGDRSQTRPKMAAPNNTLPKVAGPDNTLPIVTALDNTPDRVLHHDKETPPKEKPRASDNTPDRVLHLKEETSPEIIPRASQVANKRCNCKSALSSTSPDKATRPKALATARQREDVRRSVSLDESTHSEPHSLCSNLPDSVSCPGLDEMISGKSVTRKEPQAPRVSTPREGRCEERRLPSDHHDNTGRKAQPGLFGSMETITEDTAHIVKKKTPVGNQNGRTSLNVEALSLGGNKVATTIVQMIKKQLVDKTHFDLPYSKFSALCLRLYNTGSNWKILAGKLGLTVEDVLLIDNCSAQHGLLAAEIVLRHWQRTAGQDGTAPCNLHNLQGILVDMGREDLVEMLTN</sequence>
<feature type="compositionally biased region" description="Basic and acidic residues" evidence="1">
    <location>
        <begin position="178"/>
        <end position="209"/>
    </location>
</feature>
<reference evidence="4" key="2">
    <citation type="journal article" date="2020" name="Nat. Ecol. Evol.">
        <title>Deeply conserved synteny resolves early events in vertebrate evolution.</title>
        <authorList>
            <person name="Simakov O."/>
            <person name="Marletaz F."/>
            <person name="Yue J.X."/>
            <person name="O'Connell B."/>
            <person name="Jenkins J."/>
            <person name="Brandt A."/>
            <person name="Calef R."/>
            <person name="Tung C.H."/>
            <person name="Huang T.K."/>
            <person name="Schmutz J."/>
            <person name="Satoh N."/>
            <person name="Yu J.K."/>
            <person name="Putnam N.H."/>
            <person name="Green R.E."/>
            <person name="Rokhsar D.S."/>
        </authorList>
    </citation>
    <scope>NUCLEOTIDE SEQUENCE [LARGE SCALE GENOMIC DNA]</scope>
    <source>
        <strain evidence="4">S238N-H82</strain>
    </source>
</reference>
<evidence type="ECO:0000259" key="2">
    <source>
        <dbReference type="PROSITE" id="PS50017"/>
    </source>
</evidence>
<reference evidence="5" key="3">
    <citation type="submission" date="2025-04" db="UniProtKB">
        <authorList>
            <consortium name="RefSeq"/>
        </authorList>
    </citation>
    <scope>IDENTIFICATION</scope>
    <source>
        <strain evidence="5">S238N-H82</strain>
        <tissue evidence="5">Testes</tissue>
    </source>
</reference>